<dbReference type="Proteomes" id="UP000192872">
    <property type="component" value="Unassembled WGS sequence"/>
</dbReference>
<dbReference type="RefSeq" id="WP_376800770.1">
    <property type="nucleotide sequence ID" value="NZ_DBNB01000029.1"/>
</dbReference>
<evidence type="ECO:0000256" key="1">
    <source>
        <dbReference type="SAM" id="MobiDB-lite"/>
    </source>
</evidence>
<protein>
    <recommendedName>
        <fullName evidence="4">Transcription factor</fullName>
    </recommendedName>
</protein>
<feature type="region of interest" description="Disordered" evidence="1">
    <location>
        <begin position="66"/>
        <end position="87"/>
    </location>
</feature>
<sequence>MPLNIKDDYVHQQAKQLAALTGESITAAVRQALAERLTAVRSRQQAPEGARSPERLMALARLCAEQMQPNSHSSDHAKLYGEDGLPV</sequence>
<dbReference type="EMBL" id="LWDL01000029">
    <property type="protein sequence ID" value="OQW49969.1"/>
    <property type="molecule type" value="Genomic_DNA"/>
</dbReference>
<dbReference type="STRING" id="1827387.A4S15_13855"/>
<dbReference type="Pfam" id="PF07704">
    <property type="entry name" value="PSK_trans_fac"/>
    <property type="match status" value="1"/>
</dbReference>
<comment type="caution">
    <text evidence="2">The sequence shown here is derived from an EMBL/GenBank/DDBJ whole genome shotgun (WGS) entry which is preliminary data.</text>
</comment>
<proteinExistence type="predicted"/>
<dbReference type="AlphaFoldDB" id="A0A1W9HR83"/>
<organism evidence="2 3">
    <name type="scientific">Candidatus Raskinella chloraquaticus</name>
    <dbReference type="NCBI Taxonomy" id="1951219"/>
    <lineage>
        <taxon>Bacteria</taxon>
        <taxon>Pseudomonadati</taxon>
        <taxon>Pseudomonadota</taxon>
        <taxon>Alphaproteobacteria</taxon>
        <taxon>Hyphomicrobiales</taxon>
        <taxon>Phreatobacteraceae</taxon>
        <taxon>Candidatus Raskinella</taxon>
    </lineage>
</organism>
<dbReference type="InterPro" id="IPR011660">
    <property type="entry name" value="VapB-like"/>
</dbReference>
<name>A0A1W9HR83_9HYPH</name>
<gene>
    <name evidence="2" type="ORF">A4S15_13855</name>
</gene>
<reference evidence="2 3" key="1">
    <citation type="journal article" date="2017" name="Water Res.">
        <title>Comammox in drinking water systems.</title>
        <authorList>
            <person name="Wang Y."/>
            <person name="Ma L."/>
            <person name="Mao Y."/>
            <person name="Jiang X."/>
            <person name="Xia Y."/>
            <person name="Yu K."/>
            <person name="Li B."/>
            <person name="Zhang T."/>
        </authorList>
    </citation>
    <scope>NUCLEOTIDE SEQUENCE [LARGE SCALE GENOMIC DNA]</scope>
    <source>
        <strain evidence="2">SG_bin8</strain>
    </source>
</reference>
<evidence type="ECO:0000313" key="3">
    <source>
        <dbReference type="Proteomes" id="UP000192872"/>
    </source>
</evidence>
<accession>A0A1W9HR83</accession>
<evidence type="ECO:0008006" key="4">
    <source>
        <dbReference type="Google" id="ProtNLM"/>
    </source>
</evidence>
<evidence type="ECO:0000313" key="2">
    <source>
        <dbReference type="EMBL" id="OQW49969.1"/>
    </source>
</evidence>